<evidence type="ECO:0000256" key="3">
    <source>
        <dbReference type="HAMAP-Rule" id="MF_00839"/>
    </source>
</evidence>
<dbReference type="HAMAP" id="MF_00839">
    <property type="entry name" value="HPF"/>
    <property type="match status" value="1"/>
</dbReference>
<dbReference type="GO" id="GO:0045900">
    <property type="term" value="P:negative regulation of translational elongation"/>
    <property type="evidence" value="ECO:0007669"/>
    <property type="project" value="TreeGrafter"/>
</dbReference>
<dbReference type="AlphaFoldDB" id="A0A926HSM8"/>
<comment type="caution">
    <text evidence="6">The sequence shown here is derived from an EMBL/GenBank/DDBJ whole genome shotgun (WGS) entry which is preliminary data.</text>
</comment>
<keyword evidence="4" id="KW-0175">Coiled coil</keyword>
<dbReference type="Gene3D" id="3.30.160.100">
    <property type="entry name" value="Ribosome hibernation promotion factor-like"/>
    <property type="match status" value="1"/>
</dbReference>
<dbReference type="GO" id="GO:0022627">
    <property type="term" value="C:cytosolic small ribosomal subunit"/>
    <property type="evidence" value="ECO:0007669"/>
    <property type="project" value="TreeGrafter"/>
</dbReference>
<comment type="function">
    <text evidence="3">Required for dimerization of active 70S ribosomes into 100S ribosomes in stationary phase; 100S ribosomes are translationally inactive and sometimes present during exponential growth.</text>
</comment>
<protein>
    <recommendedName>
        <fullName evidence="3">Ribosome hibernation promoting factor</fullName>
        <shortName evidence="3">HPF</shortName>
    </recommendedName>
</protein>
<keyword evidence="2 3" id="KW-0810">Translation regulation</keyword>
<dbReference type="CDD" id="cd00552">
    <property type="entry name" value="RaiA"/>
    <property type="match status" value="1"/>
</dbReference>
<sequence>MRLSVTGKGMEVSEYLQGIVTKKASKLERYFKKDTEVFVTLSIEKSRHICEVTVPFDGVLLRTEEVSGDMYNSIDASLKKLERQIRRHRTKLEKRLHEKAYDYAEPVFYEEEDEAEPEARLVRRKKFAVKPMSLEEAEMQMELLGHSFFVYVDADTQEVNVLYRRKDGDLGLIEPEYE</sequence>
<dbReference type="InterPro" id="IPR003489">
    <property type="entry name" value="RHF/RaiA"/>
</dbReference>
<feature type="domain" description="Sigma 54 modulation/S30EA ribosomal protein C-terminal" evidence="5">
    <location>
        <begin position="117"/>
        <end position="172"/>
    </location>
</feature>
<evidence type="ECO:0000259" key="5">
    <source>
        <dbReference type="Pfam" id="PF16321"/>
    </source>
</evidence>
<dbReference type="SUPFAM" id="SSF69754">
    <property type="entry name" value="Ribosome binding protein Y (YfiA homologue)"/>
    <property type="match status" value="1"/>
</dbReference>
<evidence type="ECO:0000256" key="4">
    <source>
        <dbReference type="SAM" id="Coils"/>
    </source>
</evidence>
<dbReference type="Pfam" id="PF16321">
    <property type="entry name" value="Ribosom_S30AE_C"/>
    <property type="match status" value="1"/>
</dbReference>
<dbReference type="Pfam" id="PF02482">
    <property type="entry name" value="Ribosomal_S30AE"/>
    <property type="match status" value="1"/>
</dbReference>
<name>A0A926HSM8_9FIRM</name>
<dbReference type="PANTHER" id="PTHR33231:SF1">
    <property type="entry name" value="30S RIBOSOMAL PROTEIN"/>
    <property type="match status" value="1"/>
</dbReference>
<dbReference type="RefSeq" id="WP_178619733.1">
    <property type="nucleotide sequence ID" value="NZ_JACRSS010000003.1"/>
</dbReference>
<dbReference type="InterPro" id="IPR034694">
    <property type="entry name" value="HPF_long/plastid"/>
</dbReference>
<gene>
    <name evidence="6" type="primary">raiA</name>
    <name evidence="3" type="synonym">hpf</name>
    <name evidence="6" type="ORF">H8693_06705</name>
</gene>
<dbReference type="NCBIfam" id="TIGR00741">
    <property type="entry name" value="yfiA"/>
    <property type="match status" value="1"/>
</dbReference>
<dbReference type="Gene3D" id="3.30.505.50">
    <property type="entry name" value="Sigma 54 modulation/S30EA ribosomal protein, C-terminal domain"/>
    <property type="match status" value="1"/>
</dbReference>
<dbReference type="InterPro" id="IPR050574">
    <property type="entry name" value="HPF/YfiA_ribosome-assoc"/>
</dbReference>
<feature type="coiled-coil region" evidence="4">
    <location>
        <begin position="71"/>
        <end position="98"/>
    </location>
</feature>
<dbReference type="FunFam" id="3.30.505.50:FF:000001">
    <property type="entry name" value="Ribosome hibernation promoting factor"/>
    <property type="match status" value="1"/>
</dbReference>
<reference evidence="6" key="1">
    <citation type="submission" date="2020-08" db="EMBL/GenBank/DDBJ databases">
        <title>Genome public.</title>
        <authorList>
            <person name="Liu C."/>
            <person name="Sun Q."/>
        </authorList>
    </citation>
    <scope>NUCLEOTIDE SEQUENCE</scope>
    <source>
        <strain evidence="6">NSJ-63</strain>
    </source>
</reference>
<comment type="similarity">
    <text evidence="3">Belongs to the HPF/YfiA ribosome-associated protein family. Long HPF subfamily.</text>
</comment>
<dbReference type="Proteomes" id="UP000617951">
    <property type="component" value="Unassembled WGS sequence"/>
</dbReference>
<dbReference type="InterPro" id="IPR036567">
    <property type="entry name" value="RHF-like"/>
</dbReference>
<keyword evidence="7" id="KW-1185">Reference proteome</keyword>
<evidence type="ECO:0000313" key="6">
    <source>
        <dbReference type="EMBL" id="MBC8538622.1"/>
    </source>
</evidence>
<dbReference type="InterPro" id="IPR032528">
    <property type="entry name" value="Ribosom_S30AE_C"/>
</dbReference>
<comment type="subunit">
    <text evidence="3">Interacts with 100S ribosomes.</text>
</comment>
<accession>A0A926HSM8</accession>
<proteinExistence type="inferred from homology"/>
<keyword evidence="1 3" id="KW-0963">Cytoplasm</keyword>
<evidence type="ECO:0000256" key="1">
    <source>
        <dbReference type="ARBA" id="ARBA00022490"/>
    </source>
</evidence>
<evidence type="ECO:0000256" key="2">
    <source>
        <dbReference type="ARBA" id="ARBA00022845"/>
    </source>
</evidence>
<dbReference type="InterPro" id="IPR038416">
    <property type="entry name" value="Ribosom_S30AE_C_sf"/>
</dbReference>
<comment type="subcellular location">
    <subcellularLocation>
        <location evidence="3">Cytoplasm</location>
    </subcellularLocation>
</comment>
<organism evidence="6 7">
    <name type="scientific">Guopingia tenuis</name>
    <dbReference type="NCBI Taxonomy" id="2763656"/>
    <lineage>
        <taxon>Bacteria</taxon>
        <taxon>Bacillati</taxon>
        <taxon>Bacillota</taxon>
        <taxon>Clostridia</taxon>
        <taxon>Christensenellales</taxon>
        <taxon>Christensenellaceae</taxon>
        <taxon>Guopingia</taxon>
    </lineage>
</organism>
<evidence type="ECO:0000313" key="7">
    <source>
        <dbReference type="Proteomes" id="UP000617951"/>
    </source>
</evidence>
<dbReference type="PANTHER" id="PTHR33231">
    <property type="entry name" value="30S RIBOSOMAL PROTEIN"/>
    <property type="match status" value="1"/>
</dbReference>
<dbReference type="GO" id="GO:0043024">
    <property type="term" value="F:ribosomal small subunit binding"/>
    <property type="evidence" value="ECO:0007669"/>
    <property type="project" value="TreeGrafter"/>
</dbReference>
<dbReference type="EMBL" id="JACRSS010000003">
    <property type="protein sequence ID" value="MBC8538622.1"/>
    <property type="molecule type" value="Genomic_DNA"/>
</dbReference>